<gene>
    <name evidence="3" type="ORF">S01H4_60630</name>
</gene>
<sequence>DFSWNKDIPEFKRFNLIYGWNRSGKTILSRVFSACEKKSTAFKEYPKEDGVDGIFETKTDTGSTIKSWNIASCNLPVKVFNQDFINENISFDPSNPCNPIVYVSEEDIESKRKLEDSKKDNEKLTKGFESTQKEKAKSETAEEKFRIATARNIKTTVGSFKVRDKYYDYNKSSLKTVLDDVGVD</sequence>
<dbReference type="Pfam" id="PF13166">
    <property type="entry name" value="AAA_13"/>
    <property type="match status" value="1"/>
</dbReference>
<feature type="non-terminal residue" evidence="3">
    <location>
        <position position="1"/>
    </location>
</feature>
<evidence type="ECO:0000256" key="1">
    <source>
        <dbReference type="SAM" id="MobiDB-lite"/>
    </source>
</evidence>
<accession>X1EAH8</accession>
<dbReference type="InterPro" id="IPR026866">
    <property type="entry name" value="CR006_AAA"/>
</dbReference>
<reference evidence="3" key="1">
    <citation type="journal article" date="2014" name="Front. Microbiol.">
        <title>High frequency of phylogenetically diverse reductive dehalogenase-homologous genes in deep subseafloor sedimentary metagenomes.</title>
        <authorList>
            <person name="Kawai M."/>
            <person name="Futagami T."/>
            <person name="Toyoda A."/>
            <person name="Takaki Y."/>
            <person name="Nishi S."/>
            <person name="Hori S."/>
            <person name="Arai W."/>
            <person name="Tsubouchi T."/>
            <person name="Morono Y."/>
            <person name="Uchiyama I."/>
            <person name="Ito T."/>
            <person name="Fujiyama A."/>
            <person name="Inagaki F."/>
            <person name="Takami H."/>
        </authorList>
    </citation>
    <scope>NUCLEOTIDE SEQUENCE</scope>
    <source>
        <strain evidence="3">Expedition CK06-06</strain>
    </source>
</reference>
<feature type="domain" description="Protein CR006 P-loop" evidence="2">
    <location>
        <begin position="4"/>
        <end position="180"/>
    </location>
</feature>
<evidence type="ECO:0000259" key="2">
    <source>
        <dbReference type="Pfam" id="PF13166"/>
    </source>
</evidence>
<dbReference type="AlphaFoldDB" id="X1EAH8"/>
<feature type="region of interest" description="Disordered" evidence="1">
    <location>
        <begin position="112"/>
        <end position="141"/>
    </location>
</feature>
<evidence type="ECO:0000313" key="3">
    <source>
        <dbReference type="EMBL" id="GAH05673.1"/>
    </source>
</evidence>
<feature type="non-terminal residue" evidence="3">
    <location>
        <position position="184"/>
    </location>
</feature>
<organism evidence="3">
    <name type="scientific">marine sediment metagenome</name>
    <dbReference type="NCBI Taxonomy" id="412755"/>
    <lineage>
        <taxon>unclassified sequences</taxon>
        <taxon>metagenomes</taxon>
        <taxon>ecological metagenomes</taxon>
    </lineage>
</organism>
<dbReference type="EMBL" id="BART01035795">
    <property type="protein sequence ID" value="GAH05673.1"/>
    <property type="molecule type" value="Genomic_DNA"/>
</dbReference>
<comment type="caution">
    <text evidence="3">The sequence shown here is derived from an EMBL/GenBank/DDBJ whole genome shotgun (WGS) entry which is preliminary data.</text>
</comment>
<proteinExistence type="predicted"/>
<protein>
    <recommendedName>
        <fullName evidence="2">Protein CR006 P-loop domain-containing protein</fullName>
    </recommendedName>
</protein>
<name>X1EAH8_9ZZZZ</name>